<dbReference type="InterPro" id="IPR000182">
    <property type="entry name" value="GNAT_dom"/>
</dbReference>
<sequence length="181" mass="21274">MEIKLKQLEMDEMGEFWQLTFSNPHAEWAKWNGPYFHDEMPTRREFMTNIGPDAFVQNPNRQIIWANGQMVGMVSAYYDDGALLRWLDVGITIYDDSVWGKGIGYTALELWITHLFNTINLPHIGLTTWSGNKRMMALSESLKMTLEARVRQVRYWQGQYWDSVKYGVLRDEWFAAHNTNN</sequence>
<dbReference type="Gene3D" id="3.40.630.30">
    <property type="match status" value="1"/>
</dbReference>
<evidence type="ECO:0000259" key="1">
    <source>
        <dbReference type="Pfam" id="PF13302"/>
    </source>
</evidence>
<dbReference type="PANTHER" id="PTHR43415:SF4">
    <property type="entry name" value="N-ACETYLTRANSFERASE DOMAIN-CONTAINING PROTEIN"/>
    <property type="match status" value="1"/>
</dbReference>
<dbReference type="EMBL" id="CP117884">
    <property type="protein sequence ID" value="WDF83826.1"/>
    <property type="molecule type" value="Genomic_DNA"/>
</dbReference>
<accession>A0ABY7WXT1</accession>
<reference evidence="2 3" key="1">
    <citation type="submission" date="2023-02" db="EMBL/GenBank/DDBJ databases">
        <title>Genome sequence of Lacticaseibacillus sp. KACC 23028.</title>
        <authorList>
            <person name="Kim S."/>
            <person name="Heo J."/>
            <person name="Kwon S.-W."/>
        </authorList>
    </citation>
    <scope>NUCLEOTIDE SEQUENCE [LARGE SCALE GENOMIC DNA]</scope>
    <source>
        <strain evidence="2 3">KACC 23028</strain>
    </source>
</reference>
<dbReference type="Pfam" id="PF13302">
    <property type="entry name" value="Acetyltransf_3"/>
    <property type="match status" value="1"/>
</dbReference>
<feature type="domain" description="N-acetyltransferase" evidence="1">
    <location>
        <begin position="6"/>
        <end position="145"/>
    </location>
</feature>
<organism evidence="2 3">
    <name type="scientific">Lacticaseibacillus pabuli</name>
    <dbReference type="NCBI Taxonomy" id="3025672"/>
    <lineage>
        <taxon>Bacteria</taxon>
        <taxon>Bacillati</taxon>
        <taxon>Bacillota</taxon>
        <taxon>Bacilli</taxon>
        <taxon>Lactobacillales</taxon>
        <taxon>Lactobacillaceae</taxon>
        <taxon>Lacticaseibacillus</taxon>
    </lineage>
</organism>
<protein>
    <submittedName>
        <fullName evidence="2">GNAT family protein</fullName>
    </submittedName>
</protein>
<gene>
    <name evidence="2" type="ORF">PQ472_06035</name>
</gene>
<proteinExistence type="predicted"/>
<dbReference type="SUPFAM" id="SSF55729">
    <property type="entry name" value="Acyl-CoA N-acyltransferases (Nat)"/>
    <property type="match status" value="1"/>
</dbReference>
<dbReference type="Proteomes" id="UP001220377">
    <property type="component" value="Chromosome"/>
</dbReference>
<evidence type="ECO:0000313" key="2">
    <source>
        <dbReference type="EMBL" id="WDF83826.1"/>
    </source>
</evidence>
<dbReference type="PANTHER" id="PTHR43415">
    <property type="entry name" value="SPERMIDINE N(1)-ACETYLTRANSFERASE"/>
    <property type="match status" value="1"/>
</dbReference>
<dbReference type="RefSeq" id="WP_274262246.1">
    <property type="nucleotide sequence ID" value="NZ_CP117884.1"/>
</dbReference>
<name>A0ABY7WXT1_9LACO</name>
<keyword evidence="3" id="KW-1185">Reference proteome</keyword>
<evidence type="ECO:0000313" key="3">
    <source>
        <dbReference type="Proteomes" id="UP001220377"/>
    </source>
</evidence>
<dbReference type="InterPro" id="IPR016181">
    <property type="entry name" value="Acyl_CoA_acyltransferase"/>
</dbReference>